<evidence type="ECO:0000313" key="2">
    <source>
        <dbReference type="EMBL" id="QIG46092.1"/>
    </source>
</evidence>
<dbReference type="AlphaFoldDB" id="A0A6G6WLK1"/>
<dbReference type="Gene3D" id="3.40.630.30">
    <property type="match status" value="1"/>
</dbReference>
<dbReference type="InterPro" id="IPR051531">
    <property type="entry name" value="N-acetyltransferase"/>
</dbReference>
<dbReference type="GO" id="GO:0016747">
    <property type="term" value="F:acyltransferase activity, transferring groups other than amino-acyl groups"/>
    <property type="evidence" value="ECO:0007669"/>
    <property type="project" value="InterPro"/>
</dbReference>
<dbReference type="KEGG" id="nano:G5V58_19345"/>
<keyword evidence="2" id="KW-0808">Transferase</keyword>
<sequence>MTEADLDDLARLLGDAGVMAHYPHPFSRDEALGWIRWQQRNYDRDGFGLWLLRDRDGAFVGDGGLTWQVVDGEEHLELGYHLLPAHQGLGLATEAATACRELARARGVDHLIAIIAPGNAASVAVAERVGLTLDRHTVSRHGLPVVVYRAEL</sequence>
<accession>A0A6G6WLK1</accession>
<gene>
    <name evidence="2" type="ORF">G5V58_19345</name>
</gene>
<dbReference type="InterPro" id="IPR016181">
    <property type="entry name" value="Acyl_CoA_acyltransferase"/>
</dbReference>
<dbReference type="PANTHER" id="PTHR43792:SF1">
    <property type="entry name" value="N-ACETYLTRANSFERASE DOMAIN-CONTAINING PROTEIN"/>
    <property type="match status" value="1"/>
</dbReference>
<organism evidence="2 3">
    <name type="scientific">Nocardioides anomalus</name>
    <dbReference type="NCBI Taxonomy" id="2712223"/>
    <lineage>
        <taxon>Bacteria</taxon>
        <taxon>Bacillati</taxon>
        <taxon>Actinomycetota</taxon>
        <taxon>Actinomycetes</taxon>
        <taxon>Propionibacteriales</taxon>
        <taxon>Nocardioidaceae</taxon>
        <taxon>Nocardioides</taxon>
    </lineage>
</organism>
<dbReference type="Proteomes" id="UP000502996">
    <property type="component" value="Chromosome"/>
</dbReference>
<dbReference type="Pfam" id="PF13302">
    <property type="entry name" value="Acetyltransf_3"/>
    <property type="match status" value="1"/>
</dbReference>
<dbReference type="PROSITE" id="PS51186">
    <property type="entry name" value="GNAT"/>
    <property type="match status" value="1"/>
</dbReference>
<dbReference type="SUPFAM" id="SSF55729">
    <property type="entry name" value="Acyl-CoA N-acyltransferases (Nat)"/>
    <property type="match status" value="1"/>
</dbReference>
<dbReference type="InterPro" id="IPR000182">
    <property type="entry name" value="GNAT_dom"/>
</dbReference>
<reference evidence="2 3" key="1">
    <citation type="submission" date="2020-02" db="EMBL/GenBank/DDBJ databases">
        <title>Full genome sequence of Nocardioides sp. R-3366.</title>
        <authorList>
            <person name="Im W.-T."/>
        </authorList>
    </citation>
    <scope>NUCLEOTIDE SEQUENCE [LARGE SCALE GENOMIC DNA]</scope>
    <source>
        <strain evidence="2 3">R-3366</strain>
    </source>
</reference>
<keyword evidence="3" id="KW-1185">Reference proteome</keyword>
<protein>
    <submittedName>
        <fullName evidence="2">GNAT family N-acetyltransferase</fullName>
    </submittedName>
</protein>
<dbReference type="EMBL" id="CP049257">
    <property type="protein sequence ID" value="QIG46092.1"/>
    <property type="molecule type" value="Genomic_DNA"/>
</dbReference>
<feature type="domain" description="N-acetyltransferase" evidence="1">
    <location>
        <begin position="1"/>
        <end position="152"/>
    </location>
</feature>
<name>A0A6G6WLK1_9ACTN</name>
<dbReference type="PANTHER" id="PTHR43792">
    <property type="entry name" value="GNAT FAMILY, PUTATIVE (AFU_ORTHOLOGUE AFUA_3G00765)-RELATED-RELATED"/>
    <property type="match status" value="1"/>
</dbReference>
<evidence type="ECO:0000313" key="3">
    <source>
        <dbReference type="Proteomes" id="UP000502996"/>
    </source>
</evidence>
<evidence type="ECO:0000259" key="1">
    <source>
        <dbReference type="PROSITE" id="PS51186"/>
    </source>
</evidence>
<proteinExistence type="predicted"/>